<name>A0ABY4W8W4_9BACL</name>
<evidence type="ECO:0000313" key="6">
    <source>
        <dbReference type="Proteomes" id="UP001056500"/>
    </source>
</evidence>
<dbReference type="InterPro" id="IPR011042">
    <property type="entry name" value="6-blade_b-propeller_TolB-like"/>
</dbReference>
<protein>
    <submittedName>
        <fullName evidence="5">Copper amine oxidase</fullName>
    </submittedName>
</protein>
<dbReference type="Pfam" id="PF25021">
    <property type="entry name" value="TEN_NHL"/>
    <property type="match status" value="1"/>
</dbReference>
<proteinExistence type="predicted"/>
<dbReference type="InterPro" id="IPR056822">
    <property type="entry name" value="TEN_NHL"/>
</dbReference>
<accession>A0ABY4W8W4</accession>
<dbReference type="Gene3D" id="2.120.10.30">
    <property type="entry name" value="TolB, C-terminal domain"/>
    <property type="match status" value="4"/>
</dbReference>
<dbReference type="Pfam" id="PF01436">
    <property type="entry name" value="NHL"/>
    <property type="match status" value="3"/>
</dbReference>
<gene>
    <name evidence="5" type="ORF">NDK47_13915</name>
</gene>
<feature type="repeat" description="NHL" evidence="2">
    <location>
        <begin position="180"/>
        <end position="215"/>
    </location>
</feature>
<dbReference type="EMBL" id="CP098755">
    <property type="protein sequence ID" value="USG63286.1"/>
    <property type="molecule type" value="Genomic_DNA"/>
</dbReference>
<evidence type="ECO:0000313" key="5">
    <source>
        <dbReference type="EMBL" id="USG63286.1"/>
    </source>
</evidence>
<dbReference type="PROSITE" id="PS51125">
    <property type="entry name" value="NHL"/>
    <property type="match status" value="2"/>
</dbReference>
<dbReference type="SUPFAM" id="SSF101898">
    <property type="entry name" value="NHL repeat"/>
    <property type="match status" value="1"/>
</dbReference>
<dbReference type="InterPro" id="IPR001258">
    <property type="entry name" value="NHL_repeat"/>
</dbReference>
<evidence type="ECO:0000256" key="1">
    <source>
        <dbReference type="ARBA" id="ARBA00022737"/>
    </source>
</evidence>
<evidence type="ECO:0000259" key="4">
    <source>
        <dbReference type="Pfam" id="PF25021"/>
    </source>
</evidence>
<feature type="repeat" description="NHL" evidence="2">
    <location>
        <begin position="125"/>
        <end position="162"/>
    </location>
</feature>
<reference evidence="5" key="1">
    <citation type="submission" date="2022-06" db="EMBL/GenBank/DDBJ databases">
        <title>Genome sequencing of Brevibacillus sp. BB3-R1.</title>
        <authorList>
            <person name="Heo J."/>
            <person name="Lee D."/>
            <person name="Won M."/>
            <person name="Han B.-H."/>
            <person name="Hong S.-B."/>
            <person name="Kwon S.-W."/>
        </authorList>
    </citation>
    <scope>NUCLEOTIDE SEQUENCE</scope>
    <source>
        <strain evidence="5">BB3-R1</strain>
    </source>
</reference>
<keyword evidence="3" id="KW-0732">Signal</keyword>
<dbReference type="Proteomes" id="UP001056500">
    <property type="component" value="Chromosome"/>
</dbReference>
<feature type="chain" id="PRO_5045150029" evidence="3">
    <location>
        <begin position="31"/>
        <end position="403"/>
    </location>
</feature>
<keyword evidence="1" id="KW-0677">Repeat</keyword>
<dbReference type="RefSeq" id="WP_251870368.1">
    <property type="nucleotide sequence ID" value="NZ_CP098755.1"/>
</dbReference>
<feature type="domain" description="Teneurin NHL" evidence="4">
    <location>
        <begin position="166"/>
        <end position="229"/>
    </location>
</feature>
<dbReference type="PANTHER" id="PTHR46388">
    <property type="entry name" value="NHL REPEAT-CONTAINING PROTEIN 2"/>
    <property type="match status" value="1"/>
</dbReference>
<sequence>MNRKGKIRKQKWLGFLLLMATLLAGNQVAAAEATPAVNSASQPVQTAAVQTTAGTGATGDANGSALSAIFRKPGGITQLPDGTLAVADTENHLIRKLAAGFVSTYAGITVTRDEKGYPGGMLLDGSRDRSLFQRPQGIAADAHGNLYVADSGNHAIRKITTTGVETIAGTGVPRHRDGSGSDAQFYAPSALAIAKDGTIYVTDTLNHAIRKIAPNGKVSTLNKLSDRKAVLTEGYTEFAGDFRDGKLSEAKFNEPSGIAIDAKGNLFVSDTGNQRIRYINLATETVSTVAGSPALSYQPNSLYADGGYKDGAASIAQFHFPKGIAVTEDGGLVIADSMNHVIRYLHGDSVSTIAGTSDRHEASHLRLPVDVAVDASGTVWIVDSFANQIRQFTVATGSSFIQK</sequence>
<dbReference type="PANTHER" id="PTHR46388:SF2">
    <property type="entry name" value="NHL REPEAT-CONTAINING PROTEIN 2"/>
    <property type="match status" value="1"/>
</dbReference>
<keyword evidence="6" id="KW-1185">Reference proteome</keyword>
<organism evidence="5 6">
    <name type="scientific">Brevibacillus ruminantium</name>
    <dbReference type="NCBI Taxonomy" id="2950604"/>
    <lineage>
        <taxon>Bacteria</taxon>
        <taxon>Bacillati</taxon>
        <taxon>Bacillota</taxon>
        <taxon>Bacilli</taxon>
        <taxon>Bacillales</taxon>
        <taxon>Paenibacillaceae</taxon>
        <taxon>Brevibacillus</taxon>
    </lineage>
</organism>
<feature type="signal peptide" evidence="3">
    <location>
        <begin position="1"/>
        <end position="30"/>
    </location>
</feature>
<evidence type="ECO:0000256" key="3">
    <source>
        <dbReference type="SAM" id="SignalP"/>
    </source>
</evidence>
<evidence type="ECO:0000256" key="2">
    <source>
        <dbReference type="PROSITE-ProRule" id="PRU00504"/>
    </source>
</evidence>